<sequence>MKNSTVAPGEAGKVADAAAEKPAEKQTEAPAEKPAENPAADEKPAETPAAEKPADEKPADEKPAANADAWKAPESREAFDAIIASAVAEALKPYADYEQVKAQAEKLQADATAREKADAFEATRREVAEKFKVPAAVLRGETREDLEAHAQQIKDEIGGARYPVLPAQGTEPAARGGEVTGFLTSLFGQR</sequence>
<reference evidence="2" key="1">
    <citation type="journal article" date="2021" name="Proc. Natl. Acad. Sci. U.S.A.">
        <title>A Catalog of Tens of Thousands of Viruses from Human Metagenomes Reveals Hidden Associations with Chronic Diseases.</title>
        <authorList>
            <person name="Tisza M.J."/>
            <person name="Buck C.B."/>
        </authorList>
    </citation>
    <scope>NUCLEOTIDE SEQUENCE</scope>
    <source>
        <strain evidence="2">Ct3Mm15</strain>
    </source>
</reference>
<feature type="compositionally biased region" description="Basic and acidic residues" evidence="1">
    <location>
        <begin position="52"/>
        <end position="63"/>
    </location>
</feature>
<feature type="region of interest" description="Disordered" evidence="1">
    <location>
        <begin position="1"/>
        <end position="72"/>
    </location>
</feature>
<evidence type="ECO:0000256" key="1">
    <source>
        <dbReference type="SAM" id="MobiDB-lite"/>
    </source>
</evidence>
<proteinExistence type="predicted"/>
<evidence type="ECO:0008006" key="3">
    <source>
        <dbReference type="Google" id="ProtNLM"/>
    </source>
</evidence>
<dbReference type="EMBL" id="BK057802">
    <property type="protein sequence ID" value="DAE92565.1"/>
    <property type="molecule type" value="Genomic_DNA"/>
</dbReference>
<protein>
    <recommendedName>
        <fullName evidence="3">Scaffolding protein</fullName>
    </recommendedName>
</protein>
<accession>A0A8S5RTJ0</accession>
<feature type="compositionally biased region" description="Basic and acidic residues" evidence="1">
    <location>
        <begin position="18"/>
        <end position="45"/>
    </location>
</feature>
<evidence type="ECO:0000313" key="2">
    <source>
        <dbReference type="EMBL" id="DAE92565.1"/>
    </source>
</evidence>
<name>A0A8S5RTJ0_9CAUD</name>
<organism evidence="2">
    <name type="scientific">Siphoviridae sp. ct3Mm15</name>
    <dbReference type="NCBI Taxonomy" id="2827558"/>
    <lineage>
        <taxon>Viruses</taxon>
        <taxon>Duplodnaviria</taxon>
        <taxon>Heunggongvirae</taxon>
        <taxon>Uroviricota</taxon>
        <taxon>Caudoviricetes</taxon>
    </lineage>
</organism>